<dbReference type="Gene3D" id="1.10.443.10">
    <property type="entry name" value="Intergrase catalytic core"/>
    <property type="match status" value="1"/>
</dbReference>
<name>A0A4R5B4P0_9FLAO</name>
<evidence type="ECO:0000256" key="1">
    <source>
        <dbReference type="ARBA" id="ARBA00023172"/>
    </source>
</evidence>
<dbReference type="InterPro" id="IPR013762">
    <property type="entry name" value="Integrase-like_cat_sf"/>
</dbReference>
<comment type="caution">
    <text evidence="3">The sequence shown here is derived from an EMBL/GenBank/DDBJ whole genome shotgun (WGS) entry which is preliminary data.</text>
</comment>
<gene>
    <name evidence="3" type="ORF">E0F89_02710</name>
</gene>
<dbReference type="InterPro" id="IPR025269">
    <property type="entry name" value="SAM-like_dom"/>
</dbReference>
<dbReference type="GO" id="GO:0015074">
    <property type="term" value="P:DNA integration"/>
    <property type="evidence" value="ECO:0007669"/>
    <property type="project" value="InterPro"/>
</dbReference>
<dbReference type="InterPro" id="IPR011010">
    <property type="entry name" value="DNA_brk_join_enz"/>
</dbReference>
<dbReference type="GO" id="GO:0006310">
    <property type="term" value="P:DNA recombination"/>
    <property type="evidence" value="ECO:0007669"/>
    <property type="project" value="UniProtKB-KW"/>
</dbReference>
<dbReference type="AlphaFoldDB" id="A0A4R5B4P0"/>
<accession>A0A4R5B4P0</accession>
<evidence type="ECO:0000313" key="4">
    <source>
        <dbReference type="Proteomes" id="UP000295278"/>
    </source>
</evidence>
<dbReference type="OrthoDB" id="1309374at2"/>
<organism evidence="3 4">
    <name type="scientific">Flavobacterium caseinilyticum</name>
    <dbReference type="NCBI Taxonomy" id="2541732"/>
    <lineage>
        <taxon>Bacteria</taxon>
        <taxon>Pseudomonadati</taxon>
        <taxon>Bacteroidota</taxon>
        <taxon>Flavobacteriia</taxon>
        <taxon>Flavobacteriales</taxon>
        <taxon>Flavobacteriaceae</taxon>
        <taxon>Flavobacterium</taxon>
    </lineage>
</organism>
<sequence>MTEPKFSFFLESKPNKSENHLILLNISYGIREYDVKTEKYKYLPLKLSTGFTIRKEDWDNKNYCGNPTYVRKKGSALNIALDKIKTTSTEQLQLFENEHNRKPSQNELKTIILEKLGKSKDTSKDISITKYISDEVTRRTTIEITSNQRWSKATGKQYTNLSQHIKNYESNKKTLLTFGKLNDEIFLDFFKVINDLYKIKNGEYYAHNTIVKENTHFRAVLNSAYKNNIKIGFNHLHENYEIKEREIKNDIVLTIEQLITIINTDVSSSKEFTHARNYILLSCFTGLRIGDMVCLHELQPENLKYNSVNYFCFTTKIRKNKENKDELTAVIPILNPIKIFLKQNNNTFPKFPAQVNIRKDITKFLKHLKFENLVDIKKYYYRVDNAVVSKERLCDVFSPHDCRSTFITNLKDLGIIDDEIEPITHPKNKNKSIVQTYDKRKLVGKAVNLIKILNSKNCDLYKY</sequence>
<dbReference type="GO" id="GO:0003677">
    <property type="term" value="F:DNA binding"/>
    <property type="evidence" value="ECO:0007669"/>
    <property type="project" value="InterPro"/>
</dbReference>
<feature type="domain" description="Phage integrase SAM-like" evidence="2">
    <location>
        <begin position="146"/>
        <end position="229"/>
    </location>
</feature>
<evidence type="ECO:0000313" key="3">
    <source>
        <dbReference type="EMBL" id="TDD78564.1"/>
    </source>
</evidence>
<protein>
    <submittedName>
        <fullName evidence="3">Site-specific integrase</fullName>
    </submittedName>
</protein>
<dbReference type="EMBL" id="SMFM01000001">
    <property type="protein sequence ID" value="TDD78564.1"/>
    <property type="molecule type" value="Genomic_DNA"/>
</dbReference>
<proteinExistence type="predicted"/>
<dbReference type="SUPFAM" id="SSF56349">
    <property type="entry name" value="DNA breaking-rejoining enzymes"/>
    <property type="match status" value="1"/>
</dbReference>
<keyword evidence="4" id="KW-1185">Reference proteome</keyword>
<reference evidence="3 4" key="1">
    <citation type="submission" date="2019-03" db="EMBL/GenBank/DDBJ databases">
        <title>Flavobacterium AT-3-2 sp. nov., isolated from arctic soil.</title>
        <authorList>
            <person name="Chaudhary D.K."/>
        </authorList>
    </citation>
    <scope>NUCLEOTIDE SEQUENCE [LARGE SCALE GENOMIC DNA]</scope>
    <source>
        <strain evidence="3 4">AT-3-2</strain>
    </source>
</reference>
<dbReference type="RefSeq" id="WP_131908317.1">
    <property type="nucleotide sequence ID" value="NZ_SMFM01000001.1"/>
</dbReference>
<keyword evidence="1" id="KW-0233">DNA recombination</keyword>
<dbReference type="Proteomes" id="UP000295278">
    <property type="component" value="Unassembled WGS sequence"/>
</dbReference>
<evidence type="ECO:0000259" key="2">
    <source>
        <dbReference type="Pfam" id="PF13102"/>
    </source>
</evidence>
<dbReference type="Pfam" id="PF13102">
    <property type="entry name" value="Phage_int_SAM_5"/>
    <property type="match status" value="1"/>
</dbReference>